<dbReference type="EMBL" id="CAADFE010000055">
    <property type="protein sequence ID" value="VFJ73847.1"/>
    <property type="molecule type" value="Genomic_DNA"/>
</dbReference>
<evidence type="ECO:0000313" key="2">
    <source>
        <dbReference type="EMBL" id="VFJ73847.1"/>
    </source>
</evidence>
<name>A0A450TX59_9GAMM</name>
<gene>
    <name evidence="2" type="ORF">BECKFW1821C_GA0114237_10555</name>
</gene>
<organism evidence="2">
    <name type="scientific">Candidatus Kentrum sp. FW</name>
    <dbReference type="NCBI Taxonomy" id="2126338"/>
    <lineage>
        <taxon>Bacteria</taxon>
        <taxon>Pseudomonadati</taxon>
        <taxon>Pseudomonadota</taxon>
        <taxon>Gammaproteobacteria</taxon>
        <taxon>Candidatus Kentrum</taxon>
    </lineage>
</organism>
<dbReference type="InterPro" id="IPR046453">
    <property type="entry name" value="GpA_ATPase"/>
</dbReference>
<sequence length="169" mass="18971">MENGTEHLIAAIENRRGIKVDRKLVDKLVSASRENPNGVGLCTGTGSFGIFASPCVNASTPPSWLLQMVRPNLAAMLQRVSKQWMRPPKVPTRQWLVEYFHLPPEGADLPEAYNPDYVPYLWRIFHALDDSVVRMVAMQKAAQIGWTFGLVGYIGKRIHTDPCPIIIVF</sequence>
<protein>
    <submittedName>
        <fullName evidence="2">Phage terminase large subunit (GpA)</fullName>
    </submittedName>
</protein>
<dbReference type="Pfam" id="PF05876">
    <property type="entry name" value="GpA_ATPase"/>
    <property type="match status" value="1"/>
</dbReference>
<accession>A0A450TX59</accession>
<reference evidence="2" key="1">
    <citation type="submission" date="2019-02" db="EMBL/GenBank/DDBJ databases">
        <authorList>
            <person name="Gruber-Vodicka R. H."/>
            <person name="Seah K. B. B."/>
        </authorList>
    </citation>
    <scope>NUCLEOTIDE SEQUENCE</scope>
    <source>
        <strain evidence="2">BECK_BZ131</strain>
    </source>
</reference>
<dbReference type="GO" id="GO:0016887">
    <property type="term" value="F:ATP hydrolysis activity"/>
    <property type="evidence" value="ECO:0007669"/>
    <property type="project" value="InterPro"/>
</dbReference>
<proteinExistence type="predicted"/>
<dbReference type="AlphaFoldDB" id="A0A450TX59"/>
<evidence type="ECO:0000259" key="1">
    <source>
        <dbReference type="Pfam" id="PF05876"/>
    </source>
</evidence>
<feature type="domain" description="Phage terminase large subunit GpA ATPase" evidence="1">
    <location>
        <begin position="112"/>
        <end position="168"/>
    </location>
</feature>